<accession>A0A0D3IG90</accession>
<feature type="domain" description="Methyltransferase type 11" evidence="1">
    <location>
        <begin position="57"/>
        <end position="152"/>
    </location>
</feature>
<dbReference type="GO" id="GO:0008757">
    <property type="term" value="F:S-adenosylmethionine-dependent methyltransferase activity"/>
    <property type="evidence" value="ECO:0007669"/>
    <property type="project" value="InterPro"/>
</dbReference>
<dbReference type="HOGENOM" id="CLU_1091681_0_0_1"/>
<sequence length="255" mass="27500">MFTAFAVAVGHDGLNTAQAHAYARAMRAAPNTHERTLLEANLLAKLLDLRPGAAFADVGAWDGNYTLLLSRSVLPRGQAIATDQASRLNLIREAAARERLNLTVVEATADDAGLAPSSLDAILLRTSFHHHSRPASALAQFDAALRDGGRLLLVENAPQGARNNRSASWRLCKDQAVEYEWAKEQEALARTGRSDAAANCTHAQELDAALHPLGAGMGISRDVVYHEARAAGFRLKAELSRWPTARFGGDCLLYL</sequence>
<evidence type="ECO:0000313" key="2">
    <source>
        <dbReference type="EnsemblProtists" id="EOD10275"/>
    </source>
</evidence>
<dbReference type="RefSeq" id="XP_005762704.1">
    <property type="nucleotide sequence ID" value="XM_005762647.1"/>
</dbReference>
<dbReference type="InterPro" id="IPR013216">
    <property type="entry name" value="Methyltransf_11"/>
</dbReference>
<proteinExistence type="predicted"/>
<reference evidence="2" key="2">
    <citation type="submission" date="2024-10" db="UniProtKB">
        <authorList>
            <consortium name="EnsemblProtists"/>
        </authorList>
    </citation>
    <scope>IDENTIFICATION</scope>
</reference>
<dbReference type="GeneID" id="17256370"/>
<dbReference type="InterPro" id="IPR029063">
    <property type="entry name" value="SAM-dependent_MTases_sf"/>
</dbReference>
<name>A0A0D3IG90_EMIH1</name>
<dbReference type="KEGG" id="ehx:EMIHUDRAFT_215983"/>
<reference evidence="3" key="1">
    <citation type="journal article" date="2013" name="Nature">
        <title>Pan genome of the phytoplankton Emiliania underpins its global distribution.</title>
        <authorList>
            <person name="Read B.A."/>
            <person name="Kegel J."/>
            <person name="Klute M.J."/>
            <person name="Kuo A."/>
            <person name="Lefebvre S.C."/>
            <person name="Maumus F."/>
            <person name="Mayer C."/>
            <person name="Miller J."/>
            <person name="Monier A."/>
            <person name="Salamov A."/>
            <person name="Young J."/>
            <person name="Aguilar M."/>
            <person name="Claverie J.M."/>
            <person name="Frickenhaus S."/>
            <person name="Gonzalez K."/>
            <person name="Herman E.K."/>
            <person name="Lin Y.C."/>
            <person name="Napier J."/>
            <person name="Ogata H."/>
            <person name="Sarno A.F."/>
            <person name="Shmutz J."/>
            <person name="Schroeder D."/>
            <person name="de Vargas C."/>
            <person name="Verret F."/>
            <person name="von Dassow P."/>
            <person name="Valentin K."/>
            <person name="Van de Peer Y."/>
            <person name="Wheeler G."/>
            <person name="Dacks J.B."/>
            <person name="Delwiche C.F."/>
            <person name="Dyhrman S.T."/>
            <person name="Glockner G."/>
            <person name="John U."/>
            <person name="Richards T."/>
            <person name="Worden A.Z."/>
            <person name="Zhang X."/>
            <person name="Grigoriev I.V."/>
            <person name="Allen A.E."/>
            <person name="Bidle K."/>
            <person name="Borodovsky M."/>
            <person name="Bowler C."/>
            <person name="Brownlee C."/>
            <person name="Cock J.M."/>
            <person name="Elias M."/>
            <person name="Gladyshev V.N."/>
            <person name="Groth M."/>
            <person name="Guda C."/>
            <person name="Hadaegh A."/>
            <person name="Iglesias-Rodriguez M.D."/>
            <person name="Jenkins J."/>
            <person name="Jones B.M."/>
            <person name="Lawson T."/>
            <person name="Leese F."/>
            <person name="Lindquist E."/>
            <person name="Lobanov A."/>
            <person name="Lomsadze A."/>
            <person name="Malik S.B."/>
            <person name="Marsh M.E."/>
            <person name="Mackinder L."/>
            <person name="Mock T."/>
            <person name="Mueller-Roeber B."/>
            <person name="Pagarete A."/>
            <person name="Parker M."/>
            <person name="Probert I."/>
            <person name="Quesneville H."/>
            <person name="Raines C."/>
            <person name="Rensing S.A."/>
            <person name="Riano-Pachon D.M."/>
            <person name="Richier S."/>
            <person name="Rokitta S."/>
            <person name="Shiraiwa Y."/>
            <person name="Soanes D.M."/>
            <person name="van der Giezen M."/>
            <person name="Wahlund T.M."/>
            <person name="Williams B."/>
            <person name="Wilson W."/>
            <person name="Wolfe G."/>
            <person name="Wurch L.L."/>
        </authorList>
    </citation>
    <scope>NUCLEOTIDE SEQUENCE</scope>
</reference>
<dbReference type="Pfam" id="PF08241">
    <property type="entry name" value="Methyltransf_11"/>
    <property type="match status" value="1"/>
</dbReference>
<evidence type="ECO:0000313" key="3">
    <source>
        <dbReference type="Proteomes" id="UP000013827"/>
    </source>
</evidence>
<keyword evidence="3" id="KW-1185">Reference proteome</keyword>
<evidence type="ECO:0000259" key="1">
    <source>
        <dbReference type="Pfam" id="PF08241"/>
    </source>
</evidence>
<organism evidence="2 3">
    <name type="scientific">Emiliania huxleyi (strain CCMP1516)</name>
    <dbReference type="NCBI Taxonomy" id="280463"/>
    <lineage>
        <taxon>Eukaryota</taxon>
        <taxon>Haptista</taxon>
        <taxon>Haptophyta</taxon>
        <taxon>Prymnesiophyceae</taxon>
        <taxon>Isochrysidales</taxon>
        <taxon>Noelaerhabdaceae</taxon>
        <taxon>Emiliania</taxon>
    </lineage>
</organism>
<dbReference type="SUPFAM" id="SSF53335">
    <property type="entry name" value="S-adenosyl-L-methionine-dependent methyltransferases"/>
    <property type="match status" value="1"/>
</dbReference>
<dbReference type="Gene3D" id="3.40.50.150">
    <property type="entry name" value="Vaccinia Virus protein VP39"/>
    <property type="match status" value="1"/>
</dbReference>
<dbReference type="EnsemblProtists" id="EOD10275">
    <property type="protein sequence ID" value="EOD10275"/>
    <property type="gene ID" value="EMIHUDRAFT_215983"/>
</dbReference>
<protein>
    <recommendedName>
        <fullName evidence="1">Methyltransferase type 11 domain-containing protein</fullName>
    </recommendedName>
</protein>
<dbReference type="Proteomes" id="UP000013827">
    <property type="component" value="Unassembled WGS sequence"/>
</dbReference>
<dbReference type="AlphaFoldDB" id="A0A0D3IG90"/>
<dbReference type="PaxDb" id="2903-EOD10275"/>